<evidence type="ECO:0000313" key="1">
    <source>
        <dbReference type="EMBL" id="CAG8520833.1"/>
    </source>
</evidence>
<comment type="caution">
    <text evidence="1">The sequence shown here is derived from an EMBL/GenBank/DDBJ whole genome shotgun (WGS) entry which is preliminary data.</text>
</comment>
<accession>A0ACA9LBI3</accession>
<sequence>ILPKGAYSKLFPSAENYVKEYKMRYGSSDNNIDDDDWHKSQSINDKKTGTIVALKSVQDLSTISEWKFNLRLFKEAHVSQSSMETFVSEESLFPAFGVTQDPKTLAYFIVMPYSQKGNLRDNLGQISKLNWKTRLEYLLMIINGIVGIHRSNQHKRPMAEDVKMNIIAWLFYYYFDDEINSLSNEGFKNTFLQFLNADKLLKSKEEINPTLIRHPKAYHISRLIYFPELKAHFDSEYGLCPDCNQQNTSDNWCKPYSQLTGESRFLEWIPYENLKNVTYAAEGGFSTVYKAIWVDGSIQNWDRRIVALKRLHNSSTIDGNFLEETYAWDDLTSGECITPRDVPSSSPLGCFILNNGSSDNLNGLSNLGFPPVYKDRYGFIMDPGLCITRCTDYLFEVAALKNGNQCQCGSKSNLVTSYTKVNDSICNVTCIGNSSYFCGGNESYTVYDTKTGILGHPLPTISATDKLAIIKNLNNDNRYQQCIKDSPYCDQRVLNGTSKELSGMTVDKCIDFCRQNNFTYAGLEIGTQCFCANNYNHINQISSDECSTSCAGNNQQICGGPLAISVYSTSKLNETSTYKSEDPKHLLEIILPIGSLILIALIAIAIIWYHRRYNLQF</sequence>
<keyword evidence="2" id="KW-1185">Reference proteome</keyword>
<evidence type="ECO:0000313" key="2">
    <source>
        <dbReference type="Proteomes" id="UP000789920"/>
    </source>
</evidence>
<dbReference type="EMBL" id="CAJVQC010003041">
    <property type="protein sequence ID" value="CAG8520833.1"/>
    <property type="molecule type" value="Genomic_DNA"/>
</dbReference>
<organism evidence="1 2">
    <name type="scientific">Racocetra persica</name>
    <dbReference type="NCBI Taxonomy" id="160502"/>
    <lineage>
        <taxon>Eukaryota</taxon>
        <taxon>Fungi</taxon>
        <taxon>Fungi incertae sedis</taxon>
        <taxon>Mucoromycota</taxon>
        <taxon>Glomeromycotina</taxon>
        <taxon>Glomeromycetes</taxon>
        <taxon>Diversisporales</taxon>
        <taxon>Gigasporaceae</taxon>
        <taxon>Racocetra</taxon>
    </lineage>
</organism>
<feature type="non-terminal residue" evidence="1">
    <location>
        <position position="1"/>
    </location>
</feature>
<feature type="non-terminal residue" evidence="1">
    <location>
        <position position="617"/>
    </location>
</feature>
<name>A0ACA9LBI3_9GLOM</name>
<proteinExistence type="predicted"/>
<dbReference type="Proteomes" id="UP000789920">
    <property type="component" value="Unassembled WGS sequence"/>
</dbReference>
<reference evidence="1" key="1">
    <citation type="submission" date="2021-06" db="EMBL/GenBank/DDBJ databases">
        <authorList>
            <person name="Kallberg Y."/>
            <person name="Tangrot J."/>
            <person name="Rosling A."/>
        </authorList>
    </citation>
    <scope>NUCLEOTIDE SEQUENCE</scope>
    <source>
        <strain evidence="1">MA461A</strain>
    </source>
</reference>
<gene>
    <name evidence="1" type="ORF">RPERSI_LOCUS2693</name>
</gene>
<protein>
    <submittedName>
        <fullName evidence="1">1402_t:CDS:1</fullName>
    </submittedName>
</protein>